<feature type="domain" description="GAF" evidence="2">
    <location>
        <begin position="84"/>
        <end position="235"/>
    </location>
</feature>
<name>A0A368SY74_9ACTN</name>
<feature type="compositionally biased region" description="Basic residues" evidence="1">
    <location>
        <begin position="555"/>
        <end position="575"/>
    </location>
</feature>
<dbReference type="InterPro" id="IPR051448">
    <property type="entry name" value="CdaR-like_regulators"/>
</dbReference>
<dbReference type="AlphaFoldDB" id="A0A368SY74"/>
<dbReference type="PANTHER" id="PTHR33744:SF1">
    <property type="entry name" value="DNA-BINDING TRANSCRIPTIONAL ACTIVATOR ADER"/>
    <property type="match status" value="1"/>
</dbReference>
<comment type="caution">
    <text evidence="3">The sequence shown here is derived from an EMBL/GenBank/DDBJ whole genome shotgun (WGS) entry which is preliminary data.</text>
</comment>
<feature type="region of interest" description="Disordered" evidence="1">
    <location>
        <begin position="545"/>
        <end position="575"/>
    </location>
</feature>
<dbReference type="Pfam" id="PF01590">
    <property type="entry name" value="GAF"/>
    <property type="match status" value="1"/>
</dbReference>
<keyword evidence="4" id="KW-1185">Reference proteome</keyword>
<dbReference type="InterPro" id="IPR003018">
    <property type="entry name" value="GAF"/>
</dbReference>
<dbReference type="Proteomes" id="UP000253318">
    <property type="component" value="Unassembled WGS sequence"/>
</dbReference>
<dbReference type="Gene3D" id="3.30.450.40">
    <property type="match status" value="1"/>
</dbReference>
<dbReference type="InterPro" id="IPR029016">
    <property type="entry name" value="GAF-like_dom_sf"/>
</dbReference>
<proteinExistence type="predicted"/>
<dbReference type="InterPro" id="IPR041522">
    <property type="entry name" value="CdaR_GGDEF"/>
</dbReference>
<dbReference type="SMART" id="SM00065">
    <property type="entry name" value="GAF"/>
    <property type="match status" value="1"/>
</dbReference>
<dbReference type="OrthoDB" id="8026818at2"/>
<protein>
    <submittedName>
        <fullName evidence="3">Diguanylate phosphodiesterase</fullName>
    </submittedName>
</protein>
<organism evidence="3 4">
    <name type="scientific">Marinitenerispora sediminis</name>
    <dbReference type="NCBI Taxonomy" id="1931232"/>
    <lineage>
        <taxon>Bacteria</taxon>
        <taxon>Bacillati</taxon>
        <taxon>Actinomycetota</taxon>
        <taxon>Actinomycetes</taxon>
        <taxon>Streptosporangiales</taxon>
        <taxon>Nocardiopsidaceae</taxon>
        <taxon>Marinitenerispora</taxon>
    </lineage>
</organism>
<evidence type="ECO:0000313" key="4">
    <source>
        <dbReference type="Proteomes" id="UP000253318"/>
    </source>
</evidence>
<evidence type="ECO:0000256" key="1">
    <source>
        <dbReference type="SAM" id="MobiDB-lite"/>
    </source>
</evidence>
<dbReference type="SUPFAM" id="SSF55781">
    <property type="entry name" value="GAF domain-like"/>
    <property type="match status" value="1"/>
</dbReference>
<reference evidence="3 4" key="1">
    <citation type="submission" date="2018-04" db="EMBL/GenBank/DDBJ databases">
        <title>Novel actinobacteria from marine sediment.</title>
        <authorList>
            <person name="Ng Z.Y."/>
            <person name="Tan G.Y.A."/>
        </authorList>
    </citation>
    <scope>NUCLEOTIDE SEQUENCE [LARGE SCALE GENOMIC DNA]</scope>
    <source>
        <strain evidence="3 4">TPS81</strain>
    </source>
</reference>
<accession>A0A368SY74</accession>
<gene>
    <name evidence="3" type="ORF">DEF24_25870</name>
</gene>
<dbReference type="PANTHER" id="PTHR33744">
    <property type="entry name" value="CARBOHYDRATE DIACID REGULATOR"/>
    <property type="match status" value="1"/>
</dbReference>
<dbReference type="EMBL" id="QEIN01000364">
    <property type="protein sequence ID" value="RCV48870.1"/>
    <property type="molecule type" value="Genomic_DNA"/>
</dbReference>
<evidence type="ECO:0000313" key="3">
    <source>
        <dbReference type="EMBL" id="RCV48870.1"/>
    </source>
</evidence>
<feature type="compositionally biased region" description="Low complexity" evidence="1">
    <location>
        <begin position="545"/>
        <end position="554"/>
    </location>
</feature>
<evidence type="ECO:0000259" key="2">
    <source>
        <dbReference type="SMART" id="SM00065"/>
    </source>
</evidence>
<dbReference type="RefSeq" id="WP_114433651.1">
    <property type="nucleotide sequence ID" value="NZ_QEIN01000364.1"/>
</dbReference>
<dbReference type="Pfam" id="PF17853">
    <property type="entry name" value="GGDEF_2"/>
    <property type="match status" value="1"/>
</dbReference>
<sequence>MSSSALAAMRRLLDLLAENAPVAEFGAPAARLRAAGARPEEVAEVEAATLVALRVHGALAGHQRRESRLTALLETSQDLAASRNLDTVLRAIVRRARQLLSTDTAYLALDDVERGDTFMRVTDGSVSPLFQRLRLGYGEGLGGLVAETAEPYASDDYLSDPRFAHTATIDRAVGDEGLVAILGVPLLLGDRVIGVLFAADRAPRTFGPDEVALLCSLAAHAAIAIDATKLLAETRAALVERNAAHAKLHARTVAGRRAEEAHDRLTELVLGGADLAEVGSAVATLLGGGITVTDGGGTVLARVGAPAGTGTDLAEAVAESRSRRRAVRRDGVWVCAVLAGTELLGGLVLTGRSDLEEADRRLFERAGVVTALSLLLRRSAAEAEDRLRGELVGDLLANAGRDPAALSARARRLGVDLGRPHTALLASADRQPRRRLVEVARRVAAAAGGISGEDRDRVVLLLPEHRPGAAARRMAAELSRALGAEVTVAAGGPATGPGALPAAHAEAERCLRAMRALGLTGRGAAMEDLGFAGMLLGPAAPAAGVSLSRGWSRPPRARARGPSTARRRCRASGPG</sequence>